<name>A0AAW5TUH2_9LACT</name>
<gene>
    <name evidence="3" type="ORF">M2256_001672</name>
</gene>
<feature type="coiled-coil region" evidence="1">
    <location>
        <begin position="114"/>
        <end position="141"/>
    </location>
</feature>
<feature type="compositionally biased region" description="Basic and acidic residues" evidence="2">
    <location>
        <begin position="327"/>
        <end position="340"/>
    </location>
</feature>
<dbReference type="Proteomes" id="UP001207687">
    <property type="component" value="Unassembled WGS sequence"/>
</dbReference>
<dbReference type="AlphaFoldDB" id="A0AAW5TUH2"/>
<feature type="region of interest" description="Disordered" evidence="2">
    <location>
        <begin position="316"/>
        <end position="356"/>
    </location>
</feature>
<reference evidence="3" key="1">
    <citation type="submission" date="2023-08" db="EMBL/GenBank/DDBJ databases">
        <title>Genomic analyses of the natural microbiome of Caenorhabditis elegans.</title>
        <authorList>
            <person name="Samuel B."/>
        </authorList>
    </citation>
    <scope>NUCLEOTIDE SEQUENCE</scope>
    <source>
        <strain evidence="3">BIGb0220</strain>
    </source>
</reference>
<evidence type="ECO:0000313" key="3">
    <source>
        <dbReference type="EMBL" id="MCW2281214.1"/>
    </source>
</evidence>
<dbReference type="RefSeq" id="WP_264653911.1">
    <property type="nucleotide sequence ID" value="NZ_JAOQNN010000001.1"/>
</dbReference>
<dbReference type="EMBL" id="JAOQNN010000001">
    <property type="protein sequence ID" value="MCW2281214.1"/>
    <property type="molecule type" value="Genomic_DNA"/>
</dbReference>
<accession>A0AAW5TUH2</accession>
<comment type="caution">
    <text evidence="3">The sequence shown here is derived from an EMBL/GenBank/DDBJ whole genome shotgun (WGS) entry which is preliminary data.</text>
</comment>
<feature type="compositionally biased region" description="Polar residues" evidence="2">
    <location>
        <begin position="316"/>
        <end position="325"/>
    </location>
</feature>
<feature type="coiled-coil region" evidence="1">
    <location>
        <begin position="9"/>
        <end position="36"/>
    </location>
</feature>
<evidence type="ECO:0000256" key="2">
    <source>
        <dbReference type="SAM" id="MobiDB-lite"/>
    </source>
</evidence>
<protein>
    <submittedName>
        <fullName evidence="3">Uncharacterized protein</fullName>
    </submittedName>
</protein>
<proteinExistence type="predicted"/>
<organism evidence="3 4">
    <name type="scientific">Lactococcus lactis</name>
    <dbReference type="NCBI Taxonomy" id="1358"/>
    <lineage>
        <taxon>Bacteria</taxon>
        <taxon>Bacillati</taxon>
        <taxon>Bacillota</taxon>
        <taxon>Bacilli</taxon>
        <taxon>Lactobacillales</taxon>
        <taxon>Streptococcaceae</taxon>
        <taxon>Lactococcus</taxon>
    </lineage>
</organism>
<evidence type="ECO:0000313" key="4">
    <source>
        <dbReference type="Proteomes" id="UP001207687"/>
    </source>
</evidence>
<sequence length="356" mass="40757">MELQNNKILTETLEELQEAKALNAAQSQQISELIQRFSDLEKMHAETLEKLEERSKEGGLSKAIQASVHETETVSAQAKKSVNDFITRLVKTSQQKSKLALKLSMKSLRVDHFLKVLSTHLKNFSEKLGQLEQKIQGLGLEVNHPKVEKMEQVEKEVEISEIREKVEVRPRIRVGERCPEFVVPQRKEGKRAQKIEPDVKPDVSKVAVKAKVEKEKKAEKEKSTALVLPEDFRPILEEGPISIDHISQRADEQGQPIYTYRVNQKAEITGARIEKNEGETEETPLLKVDFINRLMDGRLSVDQYFSEEEQNQMVSAYAKQSSQPNAFEKRLDQVEKEKQASKTVSYQHETSKTKVR</sequence>
<keyword evidence="1" id="KW-0175">Coiled coil</keyword>
<evidence type="ECO:0000256" key="1">
    <source>
        <dbReference type="SAM" id="Coils"/>
    </source>
</evidence>